<dbReference type="Pfam" id="PF02926">
    <property type="entry name" value="THUMP"/>
    <property type="match status" value="1"/>
</dbReference>
<organism evidence="11">
    <name type="scientific">Caldiarchaeum subterraneum</name>
    <dbReference type="NCBI Taxonomy" id="311458"/>
    <lineage>
        <taxon>Archaea</taxon>
        <taxon>Nitrososphaerota</taxon>
        <taxon>Candidatus Caldarchaeales</taxon>
        <taxon>Candidatus Caldarchaeaceae</taxon>
        <taxon>Candidatus Caldarchaeum</taxon>
    </lineage>
</organism>
<keyword evidence="8 9" id="KW-0784">Thiamine biosynthesis</keyword>
<name>A0A7C5QKQ5_CALS0</name>
<dbReference type="GO" id="GO:0052837">
    <property type="term" value="P:thiazole biosynthetic process"/>
    <property type="evidence" value="ECO:0007669"/>
    <property type="project" value="TreeGrafter"/>
</dbReference>
<protein>
    <recommendedName>
        <fullName evidence="9">Probable tRNA sulfurtransferase</fullName>
        <ecNumber evidence="9">2.8.1.4</ecNumber>
    </recommendedName>
    <alternativeName>
        <fullName evidence="9">Sulfur carrier protein ThiS sulfurtransferase</fullName>
    </alternativeName>
    <alternativeName>
        <fullName evidence="9">Thiamine biosynthesis protein ThiI</fullName>
    </alternativeName>
    <alternativeName>
        <fullName evidence="9">tRNA 4-thiouridine synthase</fullName>
    </alternativeName>
</protein>
<dbReference type="SUPFAM" id="SSF52402">
    <property type="entry name" value="Adenine nucleotide alpha hydrolases-like"/>
    <property type="match status" value="1"/>
</dbReference>
<evidence type="ECO:0000256" key="8">
    <source>
        <dbReference type="ARBA" id="ARBA00022977"/>
    </source>
</evidence>
<reference evidence="11" key="1">
    <citation type="journal article" date="2020" name="mSystems">
        <title>Genome- and Community-Level Interaction Insights into Carbon Utilization and Element Cycling Functions of Hydrothermarchaeota in Hydrothermal Sediment.</title>
        <authorList>
            <person name="Zhou Z."/>
            <person name="Liu Y."/>
            <person name="Xu W."/>
            <person name="Pan J."/>
            <person name="Luo Z.H."/>
            <person name="Li M."/>
        </authorList>
    </citation>
    <scope>NUCLEOTIDE SEQUENCE [LARGE SCALE GENOMIC DNA]</scope>
    <source>
        <strain evidence="11">SpSt-1056</strain>
    </source>
</reference>
<dbReference type="Pfam" id="PF22025">
    <property type="entry name" value="ThiI_fer"/>
    <property type="match status" value="1"/>
</dbReference>
<dbReference type="GO" id="GO:0002937">
    <property type="term" value="P:tRNA 4-thiouridine biosynthesis"/>
    <property type="evidence" value="ECO:0007669"/>
    <property type="project" value="TreeGrafter"/>
</dbReference>
<dbReference type="Gene3D" id="3.30.2130.30">
    <property type="match status" value="1"/>
</dbReference>
<evidence type="ECO:0000256" key="1">
    <source>
        <dbReference type="ARBA" id="ARBA00004496"/>
    </source>
</evidence>
<dbReference type="UniPathway" id="UPA00060"/>
<dbReference type="GO" id="GO:0005829">
    <property type="term" value="C:cytosol"/>
    <property type="evidence" value="ECO:0007669"/>
    <property type="project" value="TreeGrafter"/>
</dbReference>
<keyword evidence="2 9" id="KW-0963">Cytoplasm</keyword>
<dbReference type="InterPro" id="IPR049961">
    <property type="entry name" value="ThiI_N"/>
</dbReference>
<keyword evidence="5 9" id="KW-0547">Nucleotide-binding</keyword>
<comment type="catalytic activity">
    <reaction evidence="9">
        <text>[ThiS sulfur-carrier protein]-C-terminal Gly-Gly-AMP + S-sulfanyl-L-cysteinyl-[cysteine desulfurase] + AH2 = [ThiS sulfur-carrier protein]-C-terminal-Gly-aminoethanethioate + L-cysteinyl-[cysteine desulfurase] + A + AMP + 2 H(+)</text>
        <dbReference type="Rhea" id="RHEA:43340"/>
        <dbReference type="Rhea" id="RHEA-COMP:12157"/>
        <dbReference type="Rhea" id="RHEA-COMP:12158"/>
        <dbReference type="Rhea" id="RHEA-COMP:12910"/>
        <dbReference type="Rhea" id="RHEA-COMP:19908"/>
        <dbReference type="ChEBI" id="CHEBI:13193"/>
        <dbReference type="ChEBI" id="CHEBI:15378"/>
        <dbReference type="ChEBI" id="CHEBI:17499"/>
        <dbReference type="ChEBI" id="CHEBI:29950"/>
        <dbReference type="ChEBI" id="CHEBI:61963"/>
        <dbReference type="ChEBI" id="CHEBI:90618"/>
        <dbReference type="ChEBI" id="CHEBI:232372"/>
        <dbReference type="ChEBI" id="CHEBI:456215"/>
    </reaction>
</comment>
<dbReference type="EC" id="2.8.1.4" evidence="9"/>
<feature type="binding site" evidence="9">
    <location>
        <position position="279"/>
    </location>
    <ligand>
        <name>ATP</name>
        <dbReference type="ChEBI" id="CHEBI:30616"/>
    </ligand>
</feature>
<evidence type="ECO:0000256" key="5">
    <source>
        <dbReference type="ARBA" id="ARBA00022741"/>
    </source>
</evidence>
<dbReference type="Pfam" id="PF02568">
    <property type="entry name" value="ThiI"/>
    <property type="match status" value="1"/>
</dbReference>
<dbReference type="EMBL" id="DRWN01000075">
    <property type="protein sequence ID" value="HHK69254.1"/>
    <property type="molecule type" value="Genomic_DNA"/>
</dbReference>
<dbReference type="Gene3D" id="3.40.50.620">
    <property type="entry name" value="HUPs"/>
    <property type="match status" value="1"/>
</dbReference>
<comment type="caution">
    <text evidence="9">Lacks conserved residue(s) required for the propagation of feature annotation.</text>
</comment>
<keyword evidence="7 9" id="KW-0694">RNA-binding</keyword>
<evidence type="ECO:0000256" key="2">
    <source>
        <dbReference type="ARBA" id="ARBA00022490"/>
    </source>
</evidence>
<dbReference type="SUPFAM" id="SSF143437">
    <property type="entry name" value="THUMP domain-like"/>
    <property type="match status" value="1"/>
</dbReference>
<evidence type="ECO:0000259" key="10">
    <source>
        <dbReference type="PROSITE" id="PS51165"/>
    </source>
</evidence>
<dbReference type="NCBIfam" id="TIGR00342">
    <property type="entry name" value="tRNA uracil 4-sulfurtransferase ThiI"/>
    <property type="match status" value="1"/>
</dbReference>
<evidence type="ECO:0000256" key="4">
    <source>
        <dbReference type="ARBA" id="ARBA00022679"/>
    </source>
</evidence>
<evidence type="ECO:0000313" key="11">
    <source>
        <dbReference type="EMBL" id="HHK69254.1"/>
    </source>
</evidence>
<comment type="catalytic activity">
    <reaction evidence="9">
        <text>[ThiI sulfur-carrier protein]-S-sulfanyl-L-cysteine + a uridine in tRNA + 2 reduced [2Fe-2S]-[ferredoxin] + ATP + H(+) = [ThiI sulfur-carrier protein]-L-cysteine + a 4-thiouridine in tRNA + 2 oxidized [2Fe-2S]-[ferredoxin] + AMP + diphosphate</text>
        <dbReference type="Rhea" id="RHEA:24176"/>
        <dbReference type="Rhea" id="RHEA-COMP:10000"/>
        <dbReference type="Rhea" id="RHEA-COMP:10001"/>
        <dbReference type="Rhea" id="RHEA-COMP:13337"/>
        <dbReference type="Rhea" id="RHEA-COMP:13338"/>
        <dbReference type="Rhea" id="RHEA-COMP:13339"/>
        <dbReference type="Rhea" id="RHEA-COMP:13340"/>
        <dbReference type="ChEBI" id="CHEBI:15378"/>
        <dbReference type="ChEBI" id="CHEBI:29950"/>
        <dbReference type="ChEBI" id="CHEBI:30616"/>
        <dbReference type="ChEBI" id="CHEBI:33019"/>
        <dbReference type="ChEBI" id="CHEBI:33737"/>
        <dbReference type="ChEBI" id="CHEBI:33738"/>
        <dbReference type="ChEBI" id="CHEBI:61963"/>
        <dbReference type="ChEBI" id="CHEBI:65315"/>
        <dbReference type="ChEBI" id="CHEBI:136798"/>
        <dbReference type="ChEBI" id="CHEBI:456215"/>
        <dbReference type="EC" id="2.8.1.4"/>
    </reaction>
</comment>
<comment type="function">
    <text evidence="9">Catalyzes the ATP-dependent transfer of a sulfur to tRNA to produce 4-thiouridine in position 8 of tRNAs, which functions as a near-UV photosensor. Also catalyzes the transfer of sulfur to the sulfur carrier protein ThiS, forming ThiS-thiocarboxylate. This is a step in the synthesis of thiazole, in the thiamine biosynthesis pathway. The sulfur is donated as persulfide by IscS.</text>
</comment>
<proteinExistence type="inferred from homology"/>
<dbReference type="InterPro" id="IPR014729">
    <property type="entry name" value="Rossmann-like_a/b/a_fold"/>
</dbReference>
<sequence length="399" mass="44621">MEKVLIIHHSEIALKRKKRSFFEKKLADNIRYVLGKGLKVVRDENRLVINNPPEPLDDLMNRVRKVFGVSHVGAGFRCEPSVEAISETVLKTLAESNATTIAIDVKRSYKQHPFTSQHVRIHLSRLVEKQLGVKTDRKSEAELNVEITRNNAYVYLKKLKGFDGLPVGSSGTVLSLLSGGIDSAVASLLMMRRGCRVDFLHIHSYRSSQEALEAKMSKVVEKLTEYGLRTKLYMASFAPFYRTVLTNPSRLELLLFRKYILKTAEQIARTDGYDAIVLGDSLAQVASQTLSNIVAVRPSTDVLVFRPLIGFAKNDIVELADKFEITNLVQKSYKDCCSIVARHPATAASFEEVEDEWTKLGLDNAVEQTLKNIETHIYTIKAGDVTLSSKPAIQQALDG</sequence>
<dbReference type="GO" id="GO:0009229">
    <property type="term" value="P:thiamine diphosphate biosynthetic process"/>
    <property type="evidence" value="ECO:0007669"/>
    <property type="project" value="UniProtKB-UniRule"/>
</dbReference>
<dbReference type="AlphaFoldDB" id="A0A7C5QKQ5"/>
<dbReference type="InterPro" id="IPR049962">
    <property type="entry name" value="THUMP_ThiI"/>
</dbReference>
<evidence type="ECO:0000256" key="9">
    <source>
        <dbReference type="HAMAP-Rule" id="MF_00021"/>
    </source>
</evidence>
<accession>A0A7C5QKQ5</accession>
<dbReference type="InterPro" id="IPR020536">
    <property type="entry name" value="ThiI_AANH"/>
</dbReference>
<dbReference type="InterPro" id="IPR050102">
    <property type="entry name" value="tRNA_sulfurtransferase_ThiI"/>
</dbReference>
<gene>
    <name evidence="9 11" type="primary">thiI</name>
    <name evidence="11" type="ORF">ENM11_08965</name>
</gene>
<evidence type="ECO:0000256" key="3">
    <source>
        <dbReference type="ARBA" id="ARBA00022555"/>
    </source>
</evidence>
<keyword evidence="4 9" id="KW-0808">Transferase</keyword>
<dbReference type="InterPro" id="IPR004114">
    <property type="entry name" value="THUMP_dom"/>
</dbReference>
<dbReference type="InterPro" id="IPR003720">
    <property type="entry name" value="tRNA_STrfase"/>
</dbReference>
<dbReference type="GO" id="GO:0000049">
    <property type="term" value="F:tRNA binding"/>
    <property type="evidence" value="ECO:0007669"/>
    <property type="project" value="UniProtKB-UniRule"/>
</dbReference>
<feature type="binding site" evidence="9">
    <location>
        <position position="288"/>
    </location>
    <ligand>
        <name>ATP</name>
        <dbReference type="ChEBI" id="CHEBI:30616"/>
    </ligand>
</feature>
<dbReference type="CDD" id="cd11716">
    <property type="entry name" value="THUMP_ThiI"/>
    <property type="match status" value="1"/>
</dbReference>
<dbReference type="PANTHER" id="PTHR43209:SF1">
    <property type="entry name" value="TRNA SULFURTRANSFERASE"/>
    <property type="match status" value="1"/>
</dbReference>
<keyword evidence="6 9" id="KW-0067">ATP-binding</keyword>
<evidence type="ECO:0000256" key="6">
    <source>
        <dbReference type="ARBA" id="ARBA00022840"/>
    </source>
</evidence>
<dbReference type="InterPro" id="IPR054173">
    <property type="entry name" value="ThiI_fer"/>
</dbReference>
<dbReference type="HAMAP" id="MF_00021">
    <property type="entry name" value="ThiI"/>
    <property type="match status" value="1"/>
</dbReference>
<dbReference type="SMART" id="SM00981">
    <property type="entry name" value="THUMP"/>
    <property type="match status" value="1"/>
</dbReference>
<feature type="binding site" evidence="9">
    <location>
        <begin position="176"/>
        <end position="177"/>
    </location>
    <ligand>
        <name>ATP</name>
        <dbReference type="ChEBI" id="CHEBI:30616"/>
    </ligand>
</feature>
<comment type="similarity">
    <text evidence="9">Belongs to the ThiI family.</text>
</comment>
<dbReference type="PANTHER" id="PTHR43209">
    <property type="entry name" value="TRNA SULFURTRANSFERASE"/>
    <property type="match status" value="1"/>
</dbReference>
<feature type="domain" description="THUMP" evidence="10">
    <location>
        <begin position="57"/>
        <end position="158"/>
    </location>
</feature>
<dbReference type="PROSITE" id="PS51165">
    <property type="entry name" value="THUMP"/>
    <property type="match status" value="1"/>
</dbReference>
<evidence type="ECO:0000256" key="7">
    <source>
        <dbReference type="ARBA" id="ARBA00022884"/>
    </source>
</evidence>
<dbReference type="GO" id="GO:0005524">
    <property type="term" value="F:ATP binding"/>
    <property type="evidence" value="ECO:0007669"/>
    <property type="project" value="UniProtKB-UniRule"/>
</dbReference>
<comment type="subcellular location">
    <subcellularLocation>
        <location evidence="1 9">Cytoplasm</location>
    </subcellularLocation>
</comment>
<dbReference type="GO" id="GO:0140741">
    <property type="term" value="F:tRNA-uracil-4 sulfurtransferase activity"/>
    <property type="evidence" value="ECO:0007669"/>
    <property type="project" value="UniProtKB-EC"/>
</dbReference>
<keyword evidence="3 9" id="KW-0820">tRNA-binding</keyword>
<dbReference type="GO" id="GO:0009228">
    <property type="term" value="P:thiamine biosynthetic process"/>
    <property type="evidence" value="ECO:0007669"/>
    <property type="project" value="UniProtKB-KW"/>
</dbReference>
<comment type="caution">
    <text evidence="11">The sequence shown here is derived from an EMBL/GenBank/DDBJ whole genome shotgun (WGS) entry which is preliminary data.</text>
</comment>
<comment type="pathway">
    <text evidence="9">Cofactor biosynthesis; thiamine diphosphate biosynthesis.</text>
</comment>
<dbReference type="GO" id="GO:0004810">
    <property type="term" value="F:CCA tRNA nucleotidyltransferase activity"/>
    <property type="evidence" value="ECO:0007669"/>
    <property type="project" value="InterPro"/>
</dbReference>
<feature type="binding site" evidence="9">
    <location>
        <position position="257"/>
    </location>
    <ligand>
        <name>ATP</name>
        <dbReference type="ChEBI" id="CHEBI:30616"/>
    </ligand>
</feature>